<dbReference type="PANTHER" id="PTHR22849">
    <property type="entry name" value="WDSAM1 PROTEIN"/>
    <property type="match status" value="1"/>
</dbReference>
<evidence type="ECO:0000256" key="1">
    <source>
        <dbReference type="ARBA" id="ARBA00000900"/>
    </source>
</evidence>
<dbReference type="UniPathway" id="UPA00143"/>
<dbReference type="InterPro" id="IPR003613">
    <property type="entry name" value="Ubox_domain"/>
</dbReference>
<keyword evidence="8" id="KW-1185">Reference proteome</keyword>
<comment type="function">
    <text evidence="5">Functions as an E3 ubiquitin ligase.</text>
</comment>
<dbReference type="Gene3D" id="3.30.40.10">
    <property type="entry name" value="Zinc/RING finger domain, C3HC4 (zinc finger)"/>
    <property type="match status" value="1"/>
</dbReference>
<evidence type="ECO:0000313" key="8">
    <source>
        <dbReference type="Proteomes" id="UP000188354"/>
    </source>
</evidence>
<dbReference type="Pfam" id="PF04564">
    <property type="entry name" value="U-box"/>
    <property type="match status" value="1"/>
</dbReference>
<dbReference type="Gene3D" id="1.25.10.10">
    <property type="entry name" value="Leucine-rich Repeat Variant"/>
    <property type="match status" value="1"/>
</dbReference>
<dbReference type="Pfam" id="PF25598">
    <property type="entry name" value="ARM_PUB"/>
    <property type="match status" value="1"/>
</dbReference>
<dbReference type="SUPFAM" id="SSF57850">
    <property type="entry name" value="RING/U-box"/>
    <property type="match status" value="1"/>
</dbReference>
<evidence type="ECO:0000256" key="3">
    <source>
        <dbReference type="ARBA" id="ARBA00022679"/>
    </source>
</evidence>
<dbReference type="KEGG" id="lang:109342674"/>
<evidence type="ECO:0000256" key="4">
    <source>
        <dbReference type="ARBA" id="ARBA00022786"/>
    </source>
</evidence>
<dbReference type="SUPFAM" id="SSF48371">
    <property type="entry name" value="ARM repeat"/>
    <property type="match status" value="1"/>
</dbReference>
<dbReference type="EC" id="2.3.2.27" evidence="5"/>
<dbReference type="InterPro" id="IPR011989">
    <property type="entry name" value="ARM-like"/>
</dbReference>
<comment type="catalytic activity">
    <reaction evidence="1 5">
        <text>S-ubiquitinyl-[E2 ubiquitin-conjugating enzyme]-L-cysteine + [acceptor protein]-L-lysine = [E2 ubiquitin-conjugating enzyme]-L-cysteine + N(6)-ubiquitinyl-[acceptor protein]-L-lysine.</text>
        <dbReference type="EC" id="2.3.2.27"/>
    </reaction>
</comment>
<dbReference type="PROSITE" id="PS51698">
    <property type="entry name" value="U_BOX"/>
    <property type="match status" value="1"/>
</dbReference>
<name>A0A4P1RPV2_LUPAN</name>
<protein>
    <recommendedName>
        <fullName evidence="5 6">U-box domain-containing protein</fullName>
        <ecNumber evidence="5">2.3.2.27</ecNumber>
    </recommendedName>
    <alternativeName>
        <fullName evidence="5">RING-type E3 ubiquitin transferase PUB</fullName>
    </alternativeName>
</protein>
<keyword evidence="4 5" id="KW-0833">Ubl conjugation pathway</keyword>
<dbReference type="InterPro" id="IPR058678">
    <property type="entry name" value="ARM_PUB"/>
</dbReference>
<proteinExistence type="predicted"/>
<reference evidence="7 8" key="1">
    <citation type="journal article" date="2017" name="Plant Biotechnol. J.">
        <title>A comprehensive draft genome sequence for lupin (Lupinus angustifolius), an emerging health food: insights into plant-microbe interactions and legume evolution.</title>
        <authorList>
            <person name="Hane J.K."/>
            <person name="Ming Y."/>
            <person name="Kamphuis L.G."/>
            <person name="Nelson M.N."/>
            <person name="Garg G."/>
            <person name="Atkins C.A."/>
            <person name="Bayer P.E."/>
            <person name="Bravo A."/>
            <person name="Bringans S."/>
            <person name="Cannon S."/>
            <person name="Edwards D."/>
            <person name="Foley R."/>
            <person name="Gao L.L."/>
            <person name="Harrison M.J."/>
            <person name="Huang W."/>
            <person name="Hurgobin B."/>
            <person name="Li S."/>
            <person name="Liu C.W."/>
            <person name="McGrath A."/>
            <person name="Morahan G."/>
            <person name="Murray J."/>
            <person name="Weller J."/>
            <person name="Jian J."/>
            <person name="Singh K.B."/>
        </authorList>
    </citation>
    <scope>NUCLEOTIDE SEQUENCE [LARGE SCALE GENOMIC DNA]</scope>
    <source>
        <strain evidence="8">cv. Tanjil</strain>
        <tissue evidence="7">Whole plant</tissue>
    </source>
</reference>
<sequence>MDEIEVPTHFLCPISLQLMRDPVTVYTGITYDRENIEKWLFSCNNNNNNSRTCPVTKQSLLNTDLTPNHTLRRFIQSWCTLNASLGVELIPTPKSPIDKSQILNLINETKRFPQKQLKCLKRLRSFVFEGERNKSCLESAGAIDFLASTMNNINKVQQDPTLLTKLLNCSCNKLSCIDCKNCNITVAYCNLETCRLSEAAVEVLFHISPSEVMLKKLINNEEIQFVESLFQVLRVGNYQSRAYATMLLKSAFEVANPIQLISVKSMLFVEIMRVLRDKISQQASKAALKIIAELCEWGRNRIKGVEGGGVSVLIELLLDTQERRACELILIALDKLCGCAEGRAELVNHGAGVAIVSKKVLRVSYVASDRGVKILSSICRYSATSRVLHEMLQVGAVSKLCLVLQVNTSSKTKERAKEILKLHSMLWKNSPCIPLHLLSSYP</sequence>
<dbReference type="InterPro" id="IPR013083">
    <property type="entry name" value="Znf_RING/FYVE/PHD"/>
</dbReference>
<evidence type="ECO:0000256" key="5">
    <source>
        <dbReference type="RuleBase" id="RU369093"/>
    </source>
</evidence>
<dbReference type="OrthoDB" id="10064100at2759"/>
<accession>A0A4P1RPV2</accession>
<dbReference type="CDD" id="cd16664">
    <property type="entry name" value="RING-Ubox_PUB"/>
    <property type="match status" value="1"/>
</dbReference>
<gene>
    <name evidence="7" type="ORF">TanjilG_04240</name>
</gene>
<feature type="domain" description="U-box" evidence="6">
    <location>
        <begin position="5"/>
        <end position="85"/>
    </location>
</feature>
<dbReference type="Gramene" id="OIW15705">
    <property type="protein sequence ID" value="OIW15705"/>
    <property type="gene ID" value="TanjilG_04240"/>
</dbReference>
<dbReference type="PANTHER" id="PTHR22849:SF11">
    <property type="entry name" value="U-BOX DOMAIN-CONTAINING PROTEIN"/>
    <property type="match status" value="1"/>
</dbReference>
<evidence type="ECO:0000259" key="6">
    <source>
        <dbReference type="PROSITE" id="PS51698"/>
    </source>
</evidence>
<dbReference type="SMART" id="SM00504">
    <property type="entry name" value="Ubox"/>
    <property type="match status" value="1"/>
</dbReference>
<organism evidence="7 8">
    <name type="scientific">Lupinus angustifolius</name>
    <name type="common">Narrow-leaved blue lupine</name>
    <dbReference type="NCBI Taxonomy" id="3871"/>
    <lineage>
        <taxon>Eukaryota</taxon>
        <taxon>Viridiplantae</taxon>
        <taxon>Streptophyta</taxon>
        <taxon>Embryophyta</taxon>
        <taxon>Tracheophyta</taxon>
        <taxon>Spermatophyta</taxon>
        <taxon>Magnoliopsida</taxon>
        <taxon>eudicotyledons</taxon>
        <taxon>Gunneridae</taxon>
        <taxon>Pentapetalae</taxon>
        <taxon>rosids</taxon>
        <taxon>fabids</taxon>
        <taxon>Fabales</taxon>
        <taxon>Fabaceae</taxon>
        <taxon>Papilionoideae</taxon>
        <taxon>50 kb inversion clade</taxon>
        <taxon>genistoids sensu lato</taxon>
        <taxon>core genistoids</taxon>
        <taxon>Genisteae</taxon>
        <taxon>Lupinus</taxon>
    </lineage>
</organism>
<dbReference type="InterPro" id="IPR045185">
    <property type="entry name" value="PUB22/23/24-like"/>
</dbReference>
<dbReference type="STRING" id="3871.A0A4P1RPV2"/>
<evidence type="ECO:0000256" key="2">
    <source>
        <dbReference type="ARBA" id="ARBA00004906"/>
    </source>
</evidence>
<dbReference type="InterPro" id="IPR045210">
    <property type="entry name" value="RING-Ubox_PUB"/>
</dbReference>
<dbReference type="GO" id="GO:0061630">
    <property type="term" value="F:ubiquitin protein ligase activity"/>
    <property type="evidence" value="ECO:0007669"/>
    <property type="project" value="UniProtKB-UniRule"/>
</dbReference>
<dbReference type="GO" id="GO:0016567">
    <property type="term" value="P:protein ubiquitination"/>
    <property type="evidence" value="ECO:0007669"/>
    <property type="project" value="UniProtKB-UniRule"/>
</dbReference>
<evidence type="ECO:0000313" key="7">
    <source>
        <dbReference type="EMBL" id="OIW15705.1"/>
    </source>
</evidence>
<keyword evidence="3 5" id="KW-0808">Transferase</keyword>
<dbReference type="EMBL" id="CM007363">
    <property type="protein sequence ID" value="OIW15705.1"/>
    <property type="molecule type" value="Genomic_DNA"/>
</dbReference>
<dbReference type="AlphaFoldDB" id="A0A4P1RPV2"/>
<dbReference type="InterPro" id="IPR016024">
    <property type="entry name" value="ARM-type_fold"/>
</dbReference>
<dbReference type="Proteomes" id="UP000188354">
    <property type="component" value="Chromosome LG03"/>
</dbReference>
<comment type="pathway">
    <text evidence="2 5">Protein modification; protein ubiquitination.</text>
</comment>